<reference evidence="2" key="1">
    <citation type="journal article" date="2019" name="Int. J. Syst. Evol. Microbiol.">
        <title>The Global Catalogue of Microorganisms (GCM) 10K type strain sequencing project: providing services to taxonomists for standard genome sequencing and annotation.</title>
        <authorList>
            <consortium name="The Broad Institute Genomics Platform"/>
            <consortium name="The Broad Institute Genome Sequencing Center for Infectious Disease"/>
            <person name="Wu L."/>
            <person name="Ma J."/>
        </authorList>
    </citation>
    <scope>NUCLEOTIDE SEQUENCE [LARGE SCALE GENOMIC DNA]</scope>
    <source>
        <strain evidence="2">JCM 11574</strain>
    </source>
</reference>
<proteinExistence type="predicted"/>
<evidence type="ECO:0000313" key="1">
    <source>
        <dbReference type="EMBL" id="GAA3117571.1"/>
    </source>
</evidence>
<gene>
    <name evidence="1" type="ORF">GCM10010521_01590</name>
</gene>
<dbReference type="EMBL" id="BAAAVM010000001">
    <property type="protein sequence ID" value="GAA3117571.1"/>
    <property type="molecule type" value="Genomic_DNA"/>
</dbReference>
<name>A0ABP6MLH2_9ACTN</name>
<accession>A0ABP6MLH2</accession>
<organism evidence="1 2">
    <name type="scientific">Streptomyces rameus</name>
    <dbReference type="NCBI Taxonomy" id="68261"/>
    <lineage>
        <taxon>Bacteria</taxon>
        <taxon>Bacillati</taxon>
        <taxon>Actinomycetota</taxon>
        <taxon>Actinomycetes</taxon>
        <taxon>Kitasatosporales</taxon>
        <taxon>Streptomycetaceae</taxon>
        <taxon>Streptomyces</taxon>
    </lineage>
</organism>
<sequence length="220" mass="23519">MEPSWPATRGARFLDAWEHSGRQRSFVLGPAAASVAMIHGLRDDHEARERWLAVAGRAGPVLDHRHGYGAVFDAMVLLHHGDADAALERLAPEPDQVWKWVCWVWLHWYAALRAEASVLAGHPDARDRVRDARDVVAGNPVATALLERAQALLDSDRARLLAAAAALDAAGCRYQSARTLVFAGDGHAADGTAALAGLGLTSVAAVQPPHEASRTADRAG</sequence>
<protein>
    <submittedName>
        <fullName evidence="1">Uncharacterized protein</fullName>
    </submittedName>
</protein>
<keyword evidence="2" id="KW-1185">Reference proteome</keyword>
<evidence type="ECO:0000313" key="2">
    <source>
        <dbReference type="Proteomes" id="UP001500893"/>
    </source>
</evidence>
<dbReference type="Proteomes" id="UP001500893">
    <property type="component" value="Unassembled WGS sequence"/>
</dbReference>
<comment type="caution">
    <text evidence="1">The sequence shown here is derived from an EMBL/GenBank/DDBJ whole genome shotgun (WGS) entry which is preliminary data.</text>
</comment>